<proteinExistence type="predicted"/>
<evidence type="ECO:0000313" key="3">
    <source>
        <dbReference type="Proteomes" id="UP001163882"/>
    </source>
</evidence>
<dbReference type="EMBL" id="CP107716">
    <property type="protein sequence ID" value="UYQ72695.1"/>
    <property type="molecule type" value="Genomic_DNA"/>
</dbReference>
<dbReference type="Gene3D" id="2.40.50.180">
    <property type="entry name" value="CheA-289, Domain 4"/>
    <property type="match status" value="1"/>
</dbReference>
<dbReference type="SUPFAM" id="SSF50341">
    <property type="entry name" value="CheW-like"/>
    <property type="match status" value="1"/>
</dbReference>
<dbReference type="PANTHER" id="PTHR22617:SF23">
    <property type="entry name" value="CHEMOTAXIS PROTEIN CHEW"/>
    <property type="match status" value="1"/>
</dbReference>
<dbReference type="RefSeq" id="WP_264226305.1">
    <property type="nucleotide sequence ID" value="NZ_CP107716.1"/>
</dbReference>
<dbReference type="InterPro" id="IPR036061">
    <property type="entry name" value="CheW-like_dom_sf"/>
</dbReference>
<gene>
    <name evidence="2" type="ORF">OF122_02635</name>
</gene>
<organism evidence="2 3">
    <name type="scientific">Pelagibacterium flavum</name>
    <dbReference type="NCBI Taxonomy" id="2984530"/>
    <lineage>
        <taxon>Bacteria</taxon>
        <taxon>Pseudomonadati</taxon>
        <taxon>Pseudomonadota</taxon>
        <taxon>Alphaproteobacteria</taxon>
        <taxon>Hyphomicrobiales</taxon>
        <taxon>Devosiaceae</taxon>
        <taxon>Pelagibacterium</taxon>
    </lineage>
</organism>
<dbReference type="PANTHER" id="PTHR22617">
    <property type="entry name" value="CHEMOTAXIS SENSOR HISTIDINE KINASE-RELATED"/>
    <property type="match status" value="1"/>
</dbReference>
<evidence type="ECO:0000259" key="1">
    <source>
        <dbReference type="PROSITE" id="PS50851"/>
    </source>
</evidence>
<dbReference type="PROSITE" id="PS50851">
    <property type="entry name" value="CHEW"/>
    <property type="match status" value="1"/>
</dbReference>
<dbReference type="Gene3D" id="2.30.30.40">
    <property type="entry name" value="SH3 Domains"/>
    <property type="match status" value="1"/>
</dbReference>
<reference evidence="2" key="1">
    <citation type="submission" date="2022-10" db="EMBL/GenBank/DDBJ databases">
        <title>YIM 151497 complete genome.</title>
        <authorList>
            <person name="Chen X."/>
        </authorList>
    </citation>
    <scope>NUCLEOTIDE SEQUENCE</scope>
    <source>
        <strain evidence="2">YIM 151497</strain>
    </source>
</reference>
<evidence type="ECO:0000313" key="2">
    <source>
        <dbReference type="EMBL" id="UYQ72695.1"/>
    </source>
</evidence>
<dbReference type="Pfam" id="PF01584">
    <property type="entry name" value="CheW"/>
    <property type="match status" value="1"/>
</dbReference>
<keyword evidence="3" id="KW-1185">Reference proteome</keyword>
<dbReference type="SMART" id="SM00260">
    <property type="entry name" value="CheW"/>
    <property type="match status" value="1"/>
</dbReference>
<feature type="domain" description="CheW-like" evidence="1">
    <location>
        <begin position="21"/>
        <end position="160"/>
    </location>
</feature>
<dbReference type="InterPro" id="IPR039315">
    <property type="entry name" value="CheW"/>
</dbReference>
<name>A0ABY6ISM8_9HYPH</name>
<dbReference type="InterPro" id="IPR002545">
    <property type="entry name" value="CheW-lke_dom"/>
</dbReference>
<protein>
    <submittedName>
        <fullName evidence="2">Chemotaxis protein CheW</fullName>
    </submittedName>
</protein>
<dbReference type="Proteomes" id="UP001163882">
    <property type="component" value="Chromosome"/>
</dbReference>
<sequence>MEALGLRDEYSDTTAGASQNSLQLIAFSIDEQIYGVEITTVREIRAWNGATPLPNTREYVRGVINLRGTIVPIFDLRARFGDGKTNPTKNHVVVVMSVGEKWIGILVDAVSDILTVSKDDIHAVPEGNSVDTELLNGIVTHDSRMVGLIDLAAVVSGAKIDA</sequence>
<accession>A0ABY6ISM8</accession>